<dbReference type="PANTHER" id="PTHR10472">
    <property type="entry name" value="D-TYROSYL-TRNA TYR DEACYLASE"/>
    <property type="match status" value="1"/>
</dbReference>
<comment type="catalytic activity">
    <reaction evidence="4">
        <text>a D-aminoacyl-tRNA + H2O = a tRNA + a D-alpha-amino acid + H(+)</text>
        <dbReference type="Rhea" id="RHEA:13953"/>
        <dbReference type="Rhea" id="RHEA-COMP:10123"/>
        <dbReference type="Rhea" id="RHEA-COMP:10124"/>
        <dbReference type="ChEBI" id="CHEBI:15377"/>
        <dbReference type="ChEBI" id="CHEBI:15378"/>
        <dbReference type="ChEBI" id="CHEBI:59871"/>
        <dbReference type="ChEBI" id="CHEBI:78442"/>
        <dbReference type="ChEBI" id="CHEBI:79333"/>
        <dbReference type="EC" id="3.1.1.96"/>
    </reaction>
</comment>
<dbReference type="InterPro" id="IPR023509">
    <property type="entry name" value="DTD-like_sf"/>
</dbReference>
<dbReference type="Proteomes" id="UP000016057">
    <property type="component" value="Unassembled WGS sequence"/>
</dbReference>
<dbReference type="FunFam" id="3.50.80.10:FF:000001">
    <property type="entry name" value="D-aminoacyl-tRNA deacylase"/>
    <property type="match status" value="1"/>
</dbReference>
<dbReference type="EC" id="3.1.1.-" evidence="4"/>
<evidence type="ECO:0000313" key="6">
    <source>
        <dbReference type="Proteomes" id="UP000016057"/>
    </source>
</evidence>
<evidence type="ECO:0000256" key="3">
    <source>
        <dbReference type="ARBA" id="ARBA00022884"/>
    </source>
</evidence>
<dbReference type="Gene3D" id="3.50.80.10">
    <property type="entry name" value="D-tyrosyl-tRNA(Tyr) deacylase"/>
    <property type="match status" value="1"/>
</dbReference>
<evidence type="ECO:0000313" key="5">
    <source>
        <dbReference type="EMBL" id="EKU27922.1"/>
    </source>
</evidence>
<comment type="caution">
    <text evidence="5">The sequence shown here is derived from an EMBL/GenBank/DDBJ whole genome shotgun (WGS) entry which is preliminary data.</text>
</comment>
<comment type="subunit">
    <text evidence="4">Homodimer.</text>
</comment>
<organism evidence="5 6">
    <name type="scientific">Catellicoccus marimammalium M35/04/3</name>
    <dbReference type="NCBI Taxonomy" id="1234409"/>
    <lineage>
        <taxon>Bacteria</taxon>
        <taxon>Bacillati</taxon>
        <taxon>Bacillota</taxon>
        <taxon>Bacilli</taxon>
        <taxon>Lactobacillales</taxon>
        <taxon>Enterococcaceae</taxon>
        <taxon>Catellicoccus</taxon>
    </lineage>
</organism>
<dbReference type="EMBL" id="AMYT01000007">
    <property type="protein sequence ID" value="EKU27922.1"/>
    <property type="molecule type" value="Genomic_DNA"/>
</dbReference>
<comment type="subcellular location">
    <subcellularLocation>
        <location evidence="4">Cytoplasm</location>
    </subcellularLocation>
</comment>
<dbReference type="OrthoDB" id="9801395at2"/>
<name>K8ZCZ0_9ENTE</name>
<dbReference type="InterPro" id="IPR003732">
    <property type="entry name" value="Daa-tRNA_deacyls_DTD"/>
</dbReference>
<dbReference type="SUPFAM" id="SSF69500">
    <property type="entry name" value="DTD-like"/>
    <property type="match status" value="1"/>
</dbReference>
<dbReference type="Pfam" id="PF02580">
    <property type="entry name" value="Tyr_Deacylase"/>
    <property type="match status" value="1"/>
</dbReference>
<dbReference type="GO" id="GO:0005737">
    <property type="term" value="C:cytoplasm"/>
    <property type="evidence" value="ECO:0007669"/>
    <property type="project" value="UniProtKB-SubCell"/>
</dbReference>
<keyword evidence="4" id="KW-0963">Cytoplasm</keyword>
<dbReference type="NCBIfam" id="TIGR00256">
    <property type="entry name" value="D-aminoacyl-tRNA deacylase"/>
    <property type="match status" value="1"/>
</dbReference>
<keyword evidence="3 4" id="KW-0694">RNA-binding</keyword>
<evidence type="ECO:0000256" key="2">
    <source>
        <dbReference type="ARBA" id="ARBA00022555"/>
    </source>
</evidence>
<dbReference type="GO" id="GO:0051500">
    <property type="term" value="F:D-tyrosyl-tRNA(Tyr) deacylase activity"/>
    <property type="evidence" value="ECO:0007669"/>
    <property type="project" value="TreeGrafter"/>
</dbReference>
<keyword evidence="2 4" id="KW-0820">tRNA-binding</keyword>
<dbReference type="PANTHER" id="PTHR10472:SF5">
    <property type="entry name" value="D-AMINOACYL-TRNA DEACYLASE 1"/>
    <property type="match status" value="1"/>
</dbReference>
<reference evidence="5 6" key="1">
    <citation type="journal article" date="2013" name="Genome Announc.">
        <title>Draft Genome Sequence of Catellicoccus marimammalium, a Novel Species Commonly Found in Gull Feces.</title>
        <authorList>
            <person name="Weigand M.R."/>
            <person name="Ryu H."/>
            <person name="Bozcek L."/>
            <person name="Konstantinidis K.T."/>
            <person name="Santo Domingo J.W."/>
        </authorList>
    </citation>
    <scope>NUCLEOTIDE SEQUENCE [LARGE SCALE GENOMIC DNA]</scope>
    <source>
        <strain evidence="5 6">M35/04/3</strain>
    </source>
</reference>
<dbReference type="PATRIC" id="fig|1234409.3.peg.153"/>
<dbReference type="HAMAP" id="MF_00518">
    <property type="entry name" value="Deacylase_Dtd"/>
    <property type="match status" value="1"/>
</dbReference>
<protein>
    <recommendedName>
        <fullName evidence="4">D-aminoacyl-tRNA deacylase</fullName>
        <shortName evidence="4">DTD</shortName>
        <ecNumber evidence="4">3.1.1.96</ecNumber>
    </recommendedName>
    <alternativeName>
        <fullName evidence="4">Gly-tRNA(Ala) deacylase</fullName>
        <ecNumber evidence="4">3.1.1.-</ecNumber>
    </alternativeName>
</protein>
<evidence type="ECO:0000256" key="1">
    <source>
        <dbReference type="ARBA" id="ARBA00009673"/>
    </source>
</evidence>
<sequence>MKVVLQRVKRGKVEVDQKEIGAIQGGYVLFVGVQQGDTKEEIAALAKKISEIRLFADKEGKMNLSLLEKGGNILSISQFTLIANTKRGRRPSFGKAEAPQKAKEDYEYFNECLRQYGIHVETGQFGADMEVSLCNDGPVTIVFDTRE</sequence>
<dbReference type="GO" id="GO:0019478">
    <property type="term" value="P:D-amino acid catabolic process"/>
    <property type="evidence" value="ECO:0007669"/>
    <property type="project" value="UniProtKB-UniRule"/>
</dbReference>
<keyword evidence="4" id="KW-0378">Hydrolase</keyword>
<dbReference type="GO" id="GO:0043908">
    <property type="term" value="F:Ser(Gly)-tRNA(Ala) hydrolase activity"/>
    <property type="evidence" value="ECO:0007669"/>
    <property type="project" value="UniProtKB-UniRule"/>
</dbReference>
<comment type="domain">
    <text evidence="4">A Gly-cisPro motif from one monomer fits into the active site of the other monomer to allow specific chiral rejection of L-amino acids.</text>
</comment>
<dbReference type="AlphaFoldDB" id="K8ZCZ0"/>
<accession>K8ZCZ0</accession>
<dbReference type="STRING" id="1234409.C683_0181"/>
<dbReference type="GO" id="GO:0106026">
    <property type="term" value="F:Gly-tRNA(Ala) deacylase activity"/>
    <property type="evidence" value="ECO:0007669"/>
    <property type="project" value="UniProtKB-UniRule"/>
</dbReference>
<dbReference type="eggNOG" id="COG1490">
    <property type="taxonomic scope" value="Bacteria"/>
</dbReference>
<gene>
    <name evidence="4" type="primary">dtd</name>
    <name evidence="5" type="ORF">C683_0181</name>
</gene>
<comment type="similarity">
    <text evidence="1 4">Belongs to the DTD family.</text>
</comment>
<keyword evidence="6" id="KW-1185">Reference proteome</keyword>
<dbReference type="RefSeq" id="WP_009488396.1">
    <property type="nucleotide sequence ID" value="NZ_AMYT01000007.1"/>
</dbReference>
<feature type="short sequence motif" description="Gly-cisPro motif, important for rejection of L-amino acids" evidence="4">
    <location>
        <begin position="137"/>
        <end position="138"/>
    </location>
</feature>
<evidence type="ECO:0000256" key="4">
    <source>
        <dbReference type="HAMAP-Rule" id="MF_00518"/>
    </source>
</evidence>
<comment type="function">
    <text evidence="4">An aminoacyl-tRNA editing enzyme that deacylates mischarged D-aminoacyl-tRNAs. Also deacylates mischarged glycyl-tRNA(Ala), protecting cells against glycine mischarging by AlaRS. Acts via tRNA-based rather than protein-based catalysis; rejects L-amino acids rather than detecting D-amino acids in the active site. By recycling D-aminoacyl-tRNA to D-amino acids and free tRNA molecules, this enzyme counteracts the toxicity associated with the formation of D-aminoacyl-tRNA entities in vivo and helps enforce protein L-homochirality.</text>
</comment>
<dbReference type="GO" id="GO:0000049">
    <property type="term" value="F:tRNA binding"/>
    <property type="evidence" value="ECO:0007669"/>
    <property type="project" value="UniProtKB-UniRule"/>
</dbReference>
<comment type="catalytic activity">
    <reaction evidence="4">
        <text>glycyl-tRNA(Ala) + H2O = tRNA(Ala) + glycine + H(+)</text>
        <dbReference type="Rhea" id="RHEA:53744"/>
        <dbReference type="Rhea" id="RHEA-COMP:9657"/>
        <dbReference type="Rhea" id="RHEA-COMP:13640"/>
        <dbReference type="ChEBI" id="CHEBI:15377"/>
        <dbReference type="ChEBI" id="CHEBI:15378"/>
        <dbReference type="ChEBI" id="CHEBI:57305"/>
        <dbReference type="ChEBI" id="CHEBI:78442"/>
        <dbReference type="ChEBI" id="CHEBI:78522"/>
    </reaction>
</comment>
<dbReference type="EC" id="3.1.1.96" evidence="4"/>
<proteinExistence type="inferred from homology"/>